<dbReference type="InterPro" id="IPR006011">
    <property type="entry name" value="Syntaxin_N"/>
</dbReference>
<dbReference type="Gene3D" id="1.20.5.110">
    <property type="match status" value="2"/>
</dbReference>
<reference evidence="5 6" key="1">
    <citation type="submission" date="2022-01" db="EMBL/GenBank/DDBJ databases">
        <title>A chromosomal length assembly of Cordylochernes scorpioides.</title>
        <authorList>
            <person name="Zeh D."/>
            <person name="Zeh J."/>
        </authorList>
    </citation>
    <scope>NUCLEOTIDE SEQUENCE [LARGE SCALE GENOMIC DNA]</scope>
    <source>
        <strain evidence="5">IN4F17</strain>
        <tissue evidence="5">Whole Body</tissue>
    </source>
</reference>
<keyword evidence="2" id="KW-0532">Neurotransmitter transport</keyword>
<dbReference type="PROSITE" id="PS50192">
    <property type="entry name" value="T_SNARE"/>
    <property type="match status" value="1"/>
</dbReference>
<dbReference type="Proteomes" id="UP001235939">
    <property type="component" value="Chromosome 06"/>
</dbReference>
<evidence type="ECO:0000256" key="1">
    <source>
        <dbReference type="ARBA" id="ARBA00009063"/>
    </source>
</evidence>
<organism evidence="5 6">
    <name type="scientific">Cordylochernes scorpioides</name>
    <dbReference type="NCBI Taxonomy" id="51811"/>
    <lineage>
        <taxon>Eukaryota</taxon>
        <taxon>Metazoa</taxon>
        <taxon>Ecdysozoa</taxon>
        <taxon>Arthropoda</taxon>
        <taxon>Chelicerata</taxon>
        <taxon>Arachnida</taxon>
        <taxon>Pseudoscorpiones</taxon>
        <taxon>Cheliferoidea</taxon>
        <taxon>Chernetidae</taxon>
        <taxon>Cordylochernes</taxon>
    </lineage>
</organism>
<gene>
    <name evidence="5" type="ORF">LAZ67_6000730</name>
</gene>
<dbReference type="PANTHER" id="PTHR19957:SF411">
    <property type="entry name" value="LD23667P"/>
    <property type="match status" value="1"/>
</dbReference>
<feature type="domain" description="T-SNARE coiled-coil homology" evidence="4">
    <location>
        <begin position="197"/>
        <end position="240"/>
    </location>
</feature>
<feature type="transmembrane region" description="Helical" evidence="3">
    <location>
        <begin position="290"/>
        <end position="310"/>
    </location>
</feature>
<dbReference type="Pfam" id="PF05739">
    <property type="entry name" value="SNARE"/>
    <property type="match status" value="1"/>
</dbReference>
<keyword evidence="6" id="KW-1185">Reference proteome</keyword>
<dbReference type="Gene3D" id="1.20.58.70">
    <property type="match status" value="1"/>
</dbReference>
<dbReference type="InterPro" id="IPR000727">
    <property type="entry name" value="T_SNARE_dom"/>
</dbReference>
<protein>
    <submittedName>
        <fullName evidence="5">STX7</fullName>
    </submittedName>
</protein>
<dbReference type="EMBL" id="CP092868">
    <property type="protein sequence ID" value="UYV68764.1"/>
    <property type="molecule type" value="Genomic_DNA"/>
</dbReference>
<dbReference type="SMART" id="SM00397">
    <property type="entry name" value="t_SNARE"/>
    <property type="match status" value="1"/>
</dbReference>
<dbReference type="Pfam" id="PF14523">
    <property type="entry name" value="Syntaxin_2"/>
    <property type="match status" value="2"/>
</dbReference>
<proteinExistence type="inferred from homology"/>
<accession>A0ABY6KJ78</accession>
<dbReference type="InterPro" id="IPR045242">
    <property type="entry name" value="Syntaxin"/>
</dbReference>
<evidence type="ECO:0000313" key="6">
    <source>
        <dbReference type="Proteomes" id="UP001235939"/>
    </source>
</evidence>
<evidence type="ECO:0000313" key="5">
    <source>
        <dbReference type="EMBL" id="UYV68764.1"/>
    </source>
</evidence>
<name>A0ABY6KJ78_9ARAC</name>
<evidence type="ECO:0000259" key="4">
    <source>
        <dbReference type="PROSITE" id="PS50192"/>
    </source>
</evidence>
<dbReference type="PANTHER" id="PTHR19957">
    <property type="entry name" value="SYNTAXIN"/>
    <property type="match status" value="1"/>
</dbReference>
<dbReference type="InterPro" id="IPR010989">
    <property type="entry name" value="SNARE"/>
</dbReference>
<keyword evidence="3" id="KW-0812">Transmembrane</keyword>
<evidence type="ECO:0000256" key="3">
    <source>
        <dbReference type="SAM" id="Phobius"/>
    </source>
</evidence>
<keyword evidence="3" id="KW-0472">Membrane</keyword>
<comment type="similarity">
    <text evidence="1">Belongs to the syntaxin family.</text>
</comment>
<keyword evidence="2" id="KW-0813">Transport</keyword>
<dbReference type="CDD" id="cd15847">
    <property type="entry name" value="SNARE_syntaxin7_like"/>
    <property type="match status" value="1"/>
</dbReference>
<dbReference type="SUPFAM" id="SSF47661">
    <property type="entry name" value="t-snare proteins"/>
    <property type="match status" value="1"/>
</dbReference>
<keyword evidence="3" id="KW-1133">Transmembrane helix</keyword>
<sequence length="312" mass="35217">MNTQGGYQYQSGYQSGSQGRFHTSVFSQWCGGAPVNQIQKMVNQMGTPQDSETLRSQLHSVHQYTNQLAKDTNVNLKKLAQIYQSSPAMQKVIEALTSYPQLFSSLVVMATCRMLVDEMWTDNNEREQKLMKERLYNDFMTALQNLQTTQREAASKEKESVMRARAHSGIAGRCVCSPTQGKTQTQVTLQMEEEVNLELLREREQAVRQIESTIRDVNQIFKDLAAIVHDQGDVIGKIHHYTCNNYSTQLLYPADSIEANVETAAVQVGQGTQQIIKARNYQSKARRKKICLMIFCLVVLITVIVLAVVLGD</sequence>
<evidence type="ECO:0000256" key="2">
    <source>
        <dbReference type="ARBA" id="ARBA00022775"/>
    </source>
</evidence>